<evidence type="ECO:0000256" key="1">
    <source>
        <dbReference type="SAM" id="MobiDB-lite"/>
    </source>
</evidence>
<feature type="region of interest" description="Disordered" evidence="1">
    <location>
        <begin position="277"/>
        <end position="310"/>
    </location>
</feature>
<dbReference type="OrthoDB" id="432970at2759"/>
<dbReference type="GO" id="GO:0005737">
    <property type="term" value="C:cytoplasm"/>
    <property type="evidence" value="ECO:0007669"/>
    <property type="project" value="TreeGrafter"/>
</dbReference>
<dbReference type="AlphaFoldDB" id="A0A830H4V2"/>
<feature type="compositionally biased region" description="Basic and acidic residues" evidence="1">
    <location>
        <begin position="293"/>
        <end position="310"/>
    </location>
</feature>
<evidence type="ECO:0000313" key="3">
    <source>
        <dbReference type="Proteomes" id="UP000660262"/>
    </source>
</evidence>
<sequence>MVQLSELAEVASTSSQSTQHDDNHASLLSSMFYGAGGEGSAHLISQFEAESYVEALKEFALTEVGNSRYFQQLHRIEQLNVQAHHNAARQADEFVKDALLVHDKLNVLVRELLTIEAWKQLVLTPHLLDHMASVSSLSLPAYLLARHEGVIVNLLEVVMFHKETCEGLCDDALLELSDYCHRQLAYLNGGAGRRYADDSAKVAEATAQQLMAITPLEDLHSKLAEVRFQTATASLSILRYLTDYMTDLPPCVIARTLDTNDEVMTLVPLLEDPPWVRRRKKKAKPAAEESGGDGDKAQKKKPSKTEKVTEKYLDGRWTEVARDERARISPTDAQCWLAVYNLIVEPKCRMRYHWDDYRVDKLALLKRHFNDILFDQLPLLRDLARIVDEIIMGARVATQEEARKSSLVLEQVPVWRESLVKGRADAHWKAIAEQQKTEQFHPTQGDAVLSQQSHAESMMKAYDFMAEMGEGGTLHAPPSPRAGTASLEAVAVTVTRSPPGGGPEELVFRTDVPVDFAKAPEEVHQSAEQYAVDVSGRRWRCAAPPGEKRTIPSEGRVQISYGGASVGSAYTTPTPPAVRGEGDDVGIPSTAWLTLGTLGSDGHAFQLKLKRCDAPGESGGYYRIAGGALSLRGIGK</sequence>
<dbReference type="InterPro" id="IPR052298">
    <property type="entry name" value="ZMYND10"/>
</dbReference>
<reference evidence="2" key="1">
    <citation type="submission" date="2020-10" db="EMBL/GenBank/DDBJ databases">
        <title>Unveiling of a novel bifunctional photoreceptor, Dualchrome1, isolated from a cosmopolitan green alga.</title>
        <authorList>
            <person name="Suzuki S."/>
            <person name="Kawachi M."/>
        </authorList>
    </citation>
    <scope>NUCLEOTIDE SEQUENCE</scope>
    <source>
        <strain evidence="2">NIES 2893</strain>
    </source>
</reference>
<organism evidence="2 3">
    <name type="scientific">Pycnococcus provasolii</name>
    <dbReference type="NCBI Taxonomy" id="41880"/>
    <lineage>
        <taxon>Eukaryota</taxon>
        <taxon>Viridiplantae</taxon>
        <taxon>Chlorophyta</taxon>
        <taxon>Pseudoscourfieldiophyceae</taxon>
        <taxon>Pseudoscourfieldiales</taxon>
        <taxon>Pycnococcaceae</taxon>
        <taxon>Pycnococcus</taxon>
    </lineage>
</organism>
<dbReference type="PANTHER" id="PTHR13244">
    <property type="entry name" value="ZINC FINGER MYND DOMAIN CONTAINING PROTEIN 10"/>
    <property type="match status" value="1"/>
</dbReference>
<dbReference type="Proteomes" id="UP000660262">
    <property type="component" value="Unassembled WGS sequence"/>
</dbReference>
<comment type="caution">
    <text evidence="2">The sequence shown here is derived from an EMBL/GenBank/DDBJ whole genome shotgun (WGS) entry which is preliminary data.</text>
</comment>
<accession>A0A830H4V2</accession>
<gene>
    <name evidence="2" type="ORF">PPROV_000003900</name>
</gene>
<proteinExistence type="predicted"/>
<dbReference type="PANTHER" id="PTHR13244:SF7">
    <property type="entry name" value="ZINC FINGER MYND DOMAIN-CONTAINING PROTEIN 10"/>
    <property type="match status" value="1"/>
</dbReference>
<keyword evidence="3" id="KW-1185">Reference proteome</keyword>
<name>A0A830H4V2_9CHLO</name>
<protein>
    <submittedName>
        <fullName evidence="2">CRISPR-associated protein 1</fullName>
    </submittedName>
</protein>
<dbReference type="EMBL" id="BNJQ01000001">
    <property type="protein sequence ID" value="GHP01283.1"/>
    <property type="molecule type" value="Genomic_DNA"/>
</dbReference>
<evidence type="ECO:0000313" key="2">
    <source>
        <dbReference type="EMBL" id="GHP01283.1"/>
    </source>
</evidence>